<evidence type="ECO:0000256" key="9">
    <source>
        <dbReference type="SAM" id="MobiDB-lite"/>
    </source>
</evidence>
<feature type="active site" evidence="8">
    <location>
        <position position="293"/>
    </location>
</feature>
<dbReference type="PANTHER" id="PTHR23129:SF0">
    <property type="entry name" value="ACYL-COENZYME A DIPHOSPHATASE FITM2"/>
    <property type="match status" value="1"/>
</dbReference>
<evidence type="ECO:0000256" key="4">
    <source>
        <dbReference type="ARBA" id="ARBA00022824"/>
    </source>
</evidence>
<dbReference type="GO" id="GO:0010945">
    <property type="term" value="F:coenzyme A diphosphatase activity"/>
    <property type="evidence" value="ECO:0007669"/>
    <property type="project" value="InterPro"/>
</dbReference>
<dbReference type="Pfam" id="PF10261">
    <property type="entry name" value="FIT"/>
    <property type="match status" value="1"/>
</dbReference>
<evidence type="ECO:0000256" key="2">
    <source>
        <dbReference type="ARBA" id="ARBA00022692"/>
    </source>
</evidence>
<keyword evidence="8" id="KW-1208">Phospholipid metabolism</keyword>
<dbReference type="EC" id="3.6.1.-" evidence="8"/>
<evidence type="ECO:0000256" key="5">
    <source>
        <dbReference type="ARBA" id="ARBA00022989"/>
    </source>
</evidence>
<keyword evidence="8" id="KW-0594">Phospholipid biosynthesis</keyword>
<comment type="function">
    <text evidence="8">Fatty acyl-coenzyme A (CoA) diphosphatase that hydrolyzes fatty acyl-CoA to yield acyl-4'-phosphopantetheine and adenosine 3',5'-bisphosphate. Preferentially hydrolyzes unsaturated long-chain acyl-CoA substrates in the endoplasmic reticulum (ER) lumen. This catalytic activity is required for maintaining ER structure and for lipid droplets (LDs) biogenesis, which are lipid storage organelles involved in maintaining lipid and energy homeostasis. May directly bind to diacylglycerol (DAGs) and triacylglycerol, which is also important for LD biogenesis. May support directional budding of nacent LDs from the ER into the cytosol by reducing DAG levels at sites of LD formation. May play a role in the regulation of cell morphology and cytoskeletal organization. Involved in phospholipid biosynthesis.</text>
</comment>
<feature type="transmembrane region" description="Helical" evidence="10">
    <location>
        <begin position="21"/>
        <end position="41"/>
    </location>
</feature>
<dbReference type="GO" id="GO:0008654">
    <property type="term" value="P:phospholipid biosynthetic process"/>
    <property type="evidence" value="ECO:0007669"/>
    <property type="project" value="UniProtKB-KW"/>
</dbReference>
<dbReference type="GO" id="GO:0005789">
    <property type="term" value="C:endoplasmic reticulum membrane"/>
    <property type="evidence" value="ECO:0007669"/>
    <property type="project" value="UniProtKB-SubCell"/>
</dbReference>
<evidence type="ECO:0000256" key="1">
    <source>
        <dbReference type="ARBA" id="ARBA00004477"/>
    </source>
</evidence>
<organism evidence="11 12">
    <name type="scientific">Aspergillus clavatus (strain ATCC 1007 / CBS 513.65 / DSM 816 / NCTC 3887 / NRRL 1 / QM 1276 / 107)</name>
    <dbReference type="NCBI Taxonomy" id="344612"/>
    <lineage>
        <taxon>Eukaryota</taxon>
        <taxon>Fungi</taxon>
        <taxon>Dikarya</taxon>
        <taxon>Ascomycota</taxon>
        <taxon>Pezizomycotina</taxon>
        <taxon>Eurotiomycetes</taxon>
        <taxon>Eurotiomycetidae</taxon>
        <taxon>Eurotiales</taxon>
        <taxon>Aspergillaceae</taxon>
        <taxon>Aspergillus</taxon>
        <taxon>Aspergillus subgen. Fumigati</taxon>
    </lineage>
</organism>
<feature type="transmembrane region" description="Helical" evidence="10">
    <location>
        <begin position="273"/>
        <end position="293"/>
    </location>
</feature>
<comment type="catalytic activity">
    <reaction evidence="8">
        <text>(5Z,8Z,11Z,14Z)-eicosatetraenoyl-CoA + H2O = S-(5Z,8Z,11Z,14Z-eicosatetraenoyl)-4'-phosphopantetheine + adenosine 3',5'-bisphosphate + 2 H(+)</text>
        <dbReference type="Rhea" id="RHEA:65568"/>
        <dbReference type="ChEBI" id="CHEBI:15377"/>
        <dbReference type="ChEBI" id="CHEBI:15378"/>
        <dbReference type="ChEBI" id="CHEBI:57368"/>
        <dbReference type="ChEBI" id="CHEBI:58343"/>
        <dbReference type="ChEBI" id="CHEBI:156554"/>
    </reaction>
</comment>
<keyword evidence="12" id="KW-1185">Reference proteome</keyword>
<dbReference type="VEuPathDB" id="FungiDB:ACLA_028800"/>
<keyword evidence="5 8" id="KW-1133">Transmembrane helix</keyword>
<feature type="active site" evidence="8">
    <location>
        <position position="207"/>
    </location>
</feature>
<feature type="region of interest" description="Disordered" evidence="9">
    <location>
        <begin position="232"/>
        <end position="261"/>
    </location>
</feature>
<reference evidence="11 12" key="1">
    <citation type="journal article" date="2008" name="PLoS Genet.">
        <title>Genomic islands in the pathogenic filamentous fungus Aspergillus fumigatus.</title>
        <authorList>
            <person name="Fedorova N.D."/>
            <person name="Khaldi N."/>
            <person name="Joardar V.S."/>
            <person name="Maiti R."/>
            <person name="Amedeo P."/>
            <person name="Anderson M.J."/>
            <person name="Crabtree J."/>
            <person name="Silva J.C."/>
            <person name="Badger J.H."/>
            <person name="Albarraq A."/>
            <person name="Angiuoli S."/>
            <person name="Bussey H."/>
            <person name="Bowyer P."/>
            <person name="Cotty P.J."/>
            <person name="Dyer P.S."/>
            <person name="Egan A."/>
            <person name="Galens K."/>
            <person name="Fraser-Liggett C.M."/>
            <person name="Haas B.J."/>
            <person name="Inman J.M."/>
            <person name="Kent R."/>
            <person name="Lemieux S."/>
            <person name="Malavazi I."/>
            <person name="Orvis J."/>
            <person name="Roemer T."/>
            <person name="Ronning C.M."/>
            <person name="Sundaram J.P."/>
            <person name="Sutton G."/>
            <person name="Turner G."/>
            <person name="Venter J.C."/>
            <person name="White O.R."/>
            <person name="Whitty B.R."/>
            <person name="Youngman P."/>
            <person name="Wolfe K.H."/>
            <person name="Goldman G.H."/>
            <person name="Wortman J.R."/>
            <person name="Jiang B."/>
            <person name="Denning D.W."/>
            <person name="Nierman W.C."/>
        </authorList>
    </citation>
    <scope>NUCLEOTIDE SEQUENCE [LARGE SCALE GENOMIC DNA]</scope>
    <source>
        <strain evidence="12">ATCC 1007 / CBS 513.65 / DSM 816 / NCTC 3887 / NRRL 1</strain>
    </source>
</reference>
<keyword evidence="4 8" id="KW-0256">Endoplasmic reticulum</keyword>
<gene>
    <name evidence="8" type="primary">SCS3</name>
    <name evidence="8" type="synonym">FIT2B</name>
    <name evidence="11" type="ORF">ACLA_028800</name>
</gene>
<dbReference type="STRING" id="344612.A1CR84"/>
<dbReference type="GO" id="GO:0140042">
    <property type="term" value="P:lipid droplet formation"/>
    <property type="evidence" value="ECO:0007669"/>
    <property type="project" value="UniProtKB-UniRule"/>
</dbReference>
<proteinExistence type="inferred from homology"/>
<feature type="transmembrane region" description="Helical" evidence="10">
    <location>
        <begin position="85"/>
        <end position="106"/>
    </location>
</feature>
<dbReference type="OMA" id="FTSWFFG"/>
<comment type="subcellular location">
    <subcellularLocation>
        <location evidence="1 8">Endoplasmic reticulum membrane</location>
        <topology evidence="1 8">Multi-pass membrane protein</topology>
    </subcellularLocation>
</comment>
<dbReference type="HOGENOM" id="CLU_048143_0_0_1"/>
<dbReference type="Proteomes" id="UP000006701">
    <property type="component" value="Unassembled WGS sequence"/>
</dbReference>
<dbReference type="eggNOG" id="KOG3750">
    <property type="taxonomic scope" value="Eukaryota"/>
</dbReference>
<dbReference type="HAMAP" id="MF_03231">
    <property type="entry name" value="SCS3"/>
    <property type="match status" value="1"/>
</dbReference>
<keyword evidence="3 8" id="KW-0378">Hydrolase</keyword>
<evidence type="ECO:0000313" key="11">
    <source>
        <dbReference type="EMBL" id="EAW08155.1"/>
    </source>
</evidence>
<keyword evidence="2 8" id="KW-0812">Transmembrane</keyword>
<evidence type="ECO:0000256" key="7">
    <source>
        <dbReference type="ARBA" id="ARBA00023136"/>
    </source>
</evidence>
<dbReference type="RefSeq" id="XP_001269581.1">
    <property type="nucleotide sequence ID" value="XM_001269580.1"/>
</dbReference>
<name>A1CR84_ASPCL</name>
<dbReference type="InterPro" id="IPR019388">
    <property type="entry name" value="FIT"/>
</dbReference>
<dbReference type="GeneID" id="4701006"/>
<evidence type="ECO:0000313" key="12">
    <source>
        <dbReference type="Proteomes" id="UP000006701"/>
    </source>
</evidence>
<accession>A1CR84</accession>
<dbReference type="KEGG" id="act:ACLA_028800"/>
<comment type="catalytic activity">
    <reaction evidence="8">
        <text>an acyl-CoA + H2O = an acyl-4'-phosphopantetheine + adenosine 3',5'-bisphosphate + 2 H(+)</text>
        <dbReference type="Rhea" id="RHEA:50044"/>
        <dbReference type="ChEBI" id="CHEBI:15377"/>
        <dbReference type="ChEBI" id="CHEBI:15378"/>
        <dbReference type="ChEBI" id="CHEBI:58342"/>
        <dbReference type="ChEBI" id="CHEBI:58343"/>
        <dbReference type="ChEBI" id="CHEBI:132023"/>
    </reaction>
</comment>
<evidence type="ECO:0000256" key="10">
    <source>
        <dbReference type="SAM" id="Phobius"/>
    </source>
</evidence>
<dbReference type="PANTHER" id="PTHR23129">
    <property type="entry name" value="ACYL-COENZYME A DIPHOSPHATASE FITM2"/>
    <property type="match status" value="1"/>
</dbReference>
<sequence length="331" mass="35859">MASRERSTPSITTTANTMRSPMLALLIYPLTLFVGSLFSVLSPTAQGIRSSSQASPSPMTPSLASSVHLSPPSPVNYFARKDNIFNLYFVKVGWLWTTIAFASLLVSQPAYTSPSTHQPRRLAQALLRYALATAAWYLTTQWFFGPAIIDRGFVVTGGKCEEILRETPVEVVEREGSVSRGLERLFTAAACKAAGGVWAGGHDVSGHVFMLVLATSMLVFEAFGAVRRGGFGARGGEKKQDGDGDGEGEREGDEQAEKEGEEGGVMGVWSLRFVAGVVGLGWWMLFMTSIWFHTWLEKWSGLLIALGTIYVVYILPLGAPAWRDTVGIPGV</sequence>
<feature type="transmembrane region" description="Helical" evidence="10">
    <location>
        <begin position="208"/>
        <end position="226"/>
    </location>
</feature>
<dbReference type="InterPro" id="IPR046400">
    <property type="entry name" value="SCS3"/>
</dbReference>
<protein>
    <recommendedName>
        <fullName evidence="8">Acyl-coenzyme A diphosphatase SCS3</fullName>
        <ecNumber evidence="8">3.6.1.-</ecNumber>
    </recommendedName>
    <alternativeName>
        <fullName evidence="8">FIT family protein SCS3</fullName>
    </alternativeName>
</protein>
<evidence type="ECO:0000256" key="6">
    <source>
        <dbReference type="ARBA" id="ARBA00023098"/>
    </source>
</evidence>
<evidence type="ECO:0000256" key="3">
    <source>
        <dbReference type="ARBA" id="ARBA00022801"/>
    </source>
</evidence>
<keyword evidence="8" id="KW-0444">Lipid biosynthesis</keyword>
<feature type="transmembrane region" description="Helical" evidence="10">
    <location>
        <begin position="299"/>
        <end position="319"/>
    </location>
</feature>
<comment type="catalytic activity">
    <reaction evidence="8">
        <text>hexadecanoyl-CoA + H2O = S-hexadecanoyl-4'-phosphopantetheine + adenosine 3',5'-bisphosphate + 2 H(+)</text>
        <dbReference type="Rhea" id="RHEA:50032"/>
        <dbReference type="ChEBI" id="CHEBI:15377"/>
        <dbReference type="ChEBI" id="CHEBI:15378"/>
        <dbReference type="ChEBI" id="CHEBI:57379"/>
        <dbReference type="ChEBI" id="CHEBI:58343"/>
        <dbReference type="ChEBI" id="CHEBI:132018"/>
    </reaction>
</comment>
<dbReference type="OrthoDB" id="5579088at2759"/>
<comment type="catalytic activity">
    <reaction evidence="8">
        <text>(9Z)-octadecenoyl-CoA + H2O = S-(9Z-octadecenoyl)-4'-phosphopantetheine + adenosine 3',5'-bisphosphate + 2 H(+)</text>
        <dbReference type="Rhea" id="RHEA:65564"/>
        <dbReference type="ChEBI" id="CHEBI:15377"/>
        <dbReference type="ChEBI" id="CHEBI:15378"/>
        <dbReference type="ChEBI" id="CHEBI:57387"/>
        <dbReference type="ChEBI" id="CHEBI:58343"/>
        <dbReference type="ChEBI" id="CHEBI:156553"/>
    </reaction>
</comment>
<dbReference type="EMBL" id="DS027059">
    <property type="protein sequence ID" value="EAW08155.1"/>
    <property type="molecule type" value="Genomic_DNA"/>
</dbReference>
<feature type="compositionally biased region" description="Basic and acidic residues" evidence="9">
    <location>
        <begin position="235"/>
        <end position="258"/>
    </location>
</feature>
<comment type="similarity">
    <text evidence="8">Belongs to the FIT family. Fungal FIT2B/SCS3 subfamily.</text>
</comment>
<feature type="transmembrane region" description="Helical" evidence="10">
    <location>
        <begin position="126"/>
        <end position="144"/>
    </location>
</feature>
<evidence type="ECO:0000256" key="8">
    <source>
        <dbReference type="HAMAP-Rule" id="MF_03231"/>
    </source>
</evidence>
<dbReference type="AlphaFoldDB" id="A1CR84"/>
<keyword evidence="6" id="KW-0443">Lipid metabolism</keyword>
<keyword evidence="7 8" id="KW-0472">Membrane</keyword>